<dbReference type="PANTHER" id="PTHR43823:SF3">
    <property type="entry name" value="MULTIDRUG EXPORT PROTEIN MEPA"/>
    <property type="match status" value="1"/>
</dbReference>
<keyword evidence="8 10" id="KW-0472">Membrane</keyword>
<comment type="subcellular location">
    <subcellularLocation>
        <location evidence="1">Cell membrane</location>
        <topology evidence="1">Multi-pass membrane protein</topology>
    </subcellularLocation>
</comment>
<evidence type="ECO:0000313" key="11">
    <source>
        <dbReference type="EMBL" id="RAW53880.1"/>
    </source>
</evidence>
<reference evidence="11 12" key="1">
    <citation type="submission" date="2018-02" db="EMBL/GenBank/DDBJ databases">
        <title>Complete genome sequencing of Faecalibacterium prausnitzii strains isolated from the human gut.</title>
        <authorList>
            <person name="Fitzgerald B.C."/>
            <person name="Shkoporov A.N."/>
            <person name="Ross P.R."/>
            <person name="Hill C."/>
        </authorList>
    </citation>
    <scope>NUCLEOTIDE SEQUENCE [LARGE SCALE GENOMIC DNA]</scope>
    <source>
        <strain evidence="11 12">APC942/32-1</strain>
    </source>
</reference>
<feature type="transmembrane region" description="Helical" evidence="10">
    <location>
        <begin position="166"/>
        <end position="189"/>
    </location>
</feature>
<feature type="transmembrane region" description="Helical" evidence="10">
    <location>
        <begin position="418"/>
        <end position="438"/>
    </location>
</feature>
<sequence length="451" mass="48709">MSKQKIQLSDHFDYSRLLRFVLPCIGTMLFTSIYGIVDGLCVSNFVGKTAFAAVNLIMPVPMLVGSVGFMLGTGGSAIVGITLGEGDREKADRYFSLFVWTGLILGIVLSAVGVLIVRPAAALLGAEGEMLDYAVRYGRLLMICLPFFILQNMFQSFFVTAEKPHLGFAFTVAAGVTNMVLDVVLVGMLHGGVEGAAIATFISQAVGGVLPVFYFFNKRSTSSIHLGRAQWNGGVIRSACINGSSELMTNLSMSLVNILYNYQLLRFAGENGVAAYGVIMYAAFLFVAVFVGYAVGSAPIVSYHYGARNHAELNNLYSKSLRLIGVIAVVMTALSMLVIPYVARIFVGYDAELLALTSHAFRVYALNFFLMGFNVYGSSFFTALGDGVTSALISFLRTLLFQLLALIFLPMVLGIEGVWLAVTAAEAGALCVTVLMFITKDKVFHYRKASC</sequence>
<keyword evidence="4" id="KW-0813">Transport</keyword>
<gene>
    <name evidence="11" type="ORF">C4N26_08260</name>
</gene>
<name>A0A329TY25_9FIRM</name>
<feature type="transmembrane region" description="Helical" evidence="10">
    <location>
        <begin position="277"/>
        <end position="301"/>
    </location>
</feature>
<proteinExistence type="inferred from homology"/>
<keyword evidence="7 10" id="KW-1133">Transmembrane helix</keyword>
<evidence type="ECO:0000313" key="12">
    <source>
        <dbReference type="Proteomes" id="UP000251144"/>
    </source>
</evidence>
<dbReference type="OrthoDB" id="9808954at2"/>
<feature type="transmembrane region" description="Helical" evidence="10">
    <location>
        <begin position="363"/>
        <end position="384"/>
    </location>
</feature>
<dbReference type="Proteomes" id="UP000251144">
    <property type="component" value="Unassembled WGS sequence"/>
</dbReference>
<keyword evidence="5" id="KW-1003">Cell membrane</keyword>
<organism evidence="11 12">
    <name type="scientific">Faecalibacterium prausnitzii</name>
    <dbReference type="NCBI Taxonomy" id="853"/>
    <lineage>
        <taxon>Bacteria</taxon>
        <taxon>Bacillati</taxon>
        <taxon>Bacillota</taxon>
        <taxon>Clostridia</taxon>
        <taxon>Eubacteriales</taxon>
        <taxon>Oscillospiraceae</taxon>
        <taxon>Faecalibacterium</taxon>
    </lineage>
</organism>
<protein>
    <recommendedName>
        <fullName evidence="3">Multidrug export protein MepA</fullName>
    </recommendedName>
</protein>
<accession>A0A329TY25</accession>
<comment type="similarity">
    <text evidence="2">Belongs to the multi antimicrobial extrusion (MATE) (TC 2.A.66.1) family. MepA subfamily.</text>
</comment>
<dbReference type="InterPro" id="IPR045070">
    <property type="entry name" value="MATE_MepA-like"/>
</dbReference>
<evidence type="ECO:0000256" key="3">
    <source>
        <dbReference type="ARBA" id="ARBA00022106"/>
    </source>
</evidence>
<feature type="transmembrane region" description="Helical" evidence="10">
    <location>
        <begin position="321"/>
        <end position="343"/>
    </location>
</feature>
<feature type="transmembrane region" description="Helical" evidence="10">
    <location>
        <begin position="391"/>
        <end position="412"/>
    </location>
</feature>
<evidence type="ECO:0000256" key="4">
    <source>
        <dbReference type="ARBA" id="ARBA00022448"/>
    </source>
</evidence>
<feature type="transmembrane region" description="Helical" evidence="10">
    <location>
        <begin position="57"/>
        <end position="83"/>
    </location>
</feature>
<evidence type="ECO:0000256" key="1">
    <source>
        <dbReference type="ARBA" id="ARBA00004651"/>
    </source>
</evidence>
<feature type="transmembrane region" description="Helical" evidence="10">
    <location>
        <begin position="195"/>
        <end position="216"/>
    </location>
</feature>
<dbReference type="GO" id="GO:0042910">
    <property type="term" value="F:xenobiotic transmembrane transporter activity"/>
    <property type="evidence" value="ECO:0007669"/>
    <property type="project" value="InterPro"/>
</dbReference>
<keyword evidence="9" id="KW-0046">Antibiotic resistance</keyword>
<dbReference type="NCBIfam" id="TIGR00797">
    <property type="entry name" value="matE"/>
    <property type="match status" value="1"/>
</dbReference>
<comment type="caution">
    <text evidence="11">The sequence shown here is derived from an EMBL/GenBank/DDBJ whole genome shotgun (WGS) entry which is preliminary data.</text>
</comment>
<evidence type="ECO:0000256" key="7">
    <source>
        <dbReference type="ARBA" id="ARBA00022989"/>
    </source>
</evidence>
<feature type="transmembrane region" description="Helical" evidence="10">
    <location>
        <begin position="95"/>
        <end position="117"/>
    </location>
</feature>
<dbReference type="GO" id="GO:0046677">
    <property type="term" value="P:response to antibiotic"/>
    <property type="evidence" value="ECO:0007669"/>
    <property type="project" value="UniProtKB-KW"/>
</dbReference>
<evidence type="ECO:0000256" key="2">
    <source>
        <dbReference type="ARBA" id="ARBA00008417"/>
    </source>
</evidence>
<evidence type="ECO:0000256" key="9">
    <source>
        <dbReference type="ARBA" id="ARBA00023251"/>
    </source>
</evidence>
<keyword evidence="6 10" id="KW-0812">Transmembrane</keyword>
<dbReference type="EMBL" id="PRLB01000007">
    <property type="protein sequence ID" value="RAW53880.1"/>
    <property type="molecule type" value="Genomic_DNA"/>
</dbReference>
<dbReference type="InterPro" id="IPR002528">
    <property type="entry name" value="MATE_fam"/>
</dbReference>
<dbReference type="PANTHER" id="PTHR43823">
    <property type="entry name" value="SPORULATION PROTEIN YKVU"/>
    <property type="match status" value="1"/>
</dbReference>
<dbReference type="RefSeq" id="WP_158401069.1">
    <property type="nucleotide sequence ID" value="NZ_PRLB01000007.1"/>
</dbReference>
<dbReference type="Pfam" id="PF01554">
    <property type="entry name" value="MatE"/>
    <property type="match status" value="2"/>
</dbReference>
<evidence type="ECO:0000256" key="6">
    <source>
        <dbReference type="ARBA" id="ARBA00022692"/>
    </source>
</evidence>
<dbReference type="InterPro" id="IPR048279">
    <property type="entry name" value="MdtK-like"/>
</dbReference>
<feature type="transmembrane region" description="Helical" evidence="10">
    <location>
        <begin position="20"/>
        <end position="37"/>
    </location>
</feature>
<dbReference type="PIRSF" id="PIRSF006603">
    <property type="entry name" value="DinF"/>
    <property type="match status" value="1"/>
</dbReference>
<evidence type="ECO:0000256" key="8">
    <source>
        <dbReference type="ARBA" id="ARBA00023136"/>
    </source>
</evidence>
<dbReference type="GO" id="GO:0015297">
    <property type="term" value="F:antiporter activity"/>
    <property type="evidence" value="ECO:0007669"/>
    <property type="project" value="InterPro"/>
</dbReference>
<feature type="transmembrane region" description="Helical" evidence="10">
    <location>
        <begin position="137"/>
        <end position="154"/>
    </location>
</feature>
<dbReference type="InterPro" id="IPR051327">
    <property type="entry name" value="MATE_MepA_subfamily"/>
</dbReference>
<evidence type="ECO:0000256" key="10">
    <source>
        <dbReference type="SAM" id="Phobius"/>
    </source>
</evidence>
<dbReference type="GO" id="GO:0005886">
    <property type="term" value="C:plasma membrane"/>
    <property type="evidence" value="ECO:0007669"/>
    <property type="project" value="UniProtKB-SubCell"/>
</dbReference>
<dbReference type="CDD" id="cd13143">
    <property type="entry name" value="MATE_MepA_like"/>
    <property type="match status" value="1"/>
</dbReference>
<evidence type="ECO:0000256" key="5">
    <source>
        <dbReference type="ARBA" id="ARBA00022475"/>
    </source>
</evidence>
<dbReference type="AlphaFoldDB" id="A0A329TY25"/>